<keyword evidence="1" id="KW-0732">Signal</keyword>
<dbReference type="Proteomes" id="UP000199537">
    <property type="component" value="Unassembled WGS sequence"/>
</dbReference>
<dbReference type="PANTHER" id="PTHR11731">
    <property type="entry name" value="PROTEASE FAMILY S9B,C DIPEPTIDYL-PEPTIDASE IV-RELATED"/>
    <property type="match status" value="1"/>
</dbReference>
<dbReference type="InterPro" id="IPR001375">
    <property type="entry name" value="Peptidase_S9_cat"/>
</dbReference>
<keyword evidence="5" id="KW-1185">Reference proteome</keyword>
<protein>
    <submittedName>
        <fullName evidence="4">Dipeptidyl-peptidase-4</fullName>
    </submittedName>
</protein>
<dbReference type="RefSeq" id="WP_222842551.1">
    <property type="nucleotide sequence ID" value="NZ_FPCJ01000001.1"/>
</dbReference>
<dbReference type="Gene3D" id="2.140.10.30">
    <property type="entry name" value="Dipeptidylpeptidase IV, N-terminal domain"/>
    <property type="match status" value="1"/>
</dbReference>
<dbReference type="InterPro" id="IPR029058">
    <property type="entry name" value="AB_hydrolase_fold"/>
</dbReference>
<evidence type="ECO:0000313" key="5">
    <source>
        <dbReference type="Proteomes" id="UP000199537"/>
    </source>
</evidence>
<dbReference type="AlphaFoldDB" id="A0A1I7N0F0"/>
<feature type="signal peptide" evidence="1">
    <location>
        <begin position="1"/>
        <end position="24"/>
    </location>
</feature>
<feature type="domain" description="Peptidase S9 prolyl oligopeptidase catalytic" evidence="2">
    <location>
        <begin position="560"/>
        <end position="754"/>
    </location>
</feature>
<evidence type="ECO:0000259" key="2">
    <source>
        <dbReference type="Pfam" id="PF00326"/>
    </source>
</evidence>
<dbReference type="EMBL" id="FPCJ01000001">
    <property type="protein sequence ID" value="SFV28157.1"/>
    <property type="molecule type" value="Genomic_DNA"/>
</dbReference>
<dbReference type="Gene3D" id="3.40.50.1820">
    <property type="entry name" value="alpha/beta hydrolase"/>
    <property type="match status" value="1"/>
</dbReference>
<dbReference type="Pfam" id="PF00326">
    <property type="entry name" value="Peptidase_S9"/>
    <property type="match status" value="1"/>
</dbReference>
<sequence>MKYCKLWLMLGLCSLYFGIHASFAQPLAHAWSPNSLVWNDDEPRPLPDIENFERIQWEKSGHLFTQLITADDGNQQIVEYDPGSGFSSQVLVNSSELTPPGSQQALHVESYSYDRTHHLLLIFTHSKRVWRAHTRGDFWIYNLQTHRLHQLGKGLPPSSLQFAKISPDGKMAAYVSEHNIYVEDLTTGKRKQLTHDGTEKIINGTFDWAYEEELFCRDGFRWSPDSKSIAYWQINASNVRDYLMLNTTDSIYSFTVPVQYPKVGYNPSSARIGVVDISSGVTSWIKIPGDPYQHYLPRMEWAGNANELMIQQLNRRQDSSVLYMANVKNHTVKRIYAEGDTTWIDLNYFWQYDRPGWDWIANDQDFLWTTEKDGWKHVYRMHRDGTGEPLLTRGNYDVIDIVGIDEQNGWLYFTASPENATQQYLYRVRLDGSSTTPEKISPADETGTHQYQFSPDGLFALHIFSNHTTPPIAEMVAFPSGSVLKSLPQYPLSAEQVHFLTRNPQTFFRITTDDGITMDGWMIKPANFDSTKKYPVLFYVYGEPASTTVRDVFAPNAWYQQLADAGYVIISVDNRGTPAPKGAAWRHAIYRGIGVLNIHDQAMAARKILEWPWVDTSRIAVWGWSGGGSSTQNLMFQYPDIYKTGMAVAGISYLPCYDNIYEERYMGLMPEDSAYYEAGSSINHVEGLRGHLLIVHGSGDDNVHYQNQERLINALVAHGKQFAMMEYPNRTHGISEGKGTTQHLYTLLTQFLETNCPPGAR</sequence>
<evidence type="ECO:0000256" key="1">
    <source>
        <dbReference type="SAM" id="SignalP"/>
    </source>
</evidence>
<dbReference type="GO" id="GO:0006508">
    <property type="term" value="P:proteolysis"/>
    <property type="evidence" value="ECO:0007669"/>
    <property type="project" value="InterPro"/>
</dbReference>
<dbReference type="SUPFAM" id="SSF53474">
    <property type="entry name" value="alpha/beta-Hydrolases"/>
    <property type="match status" value="1"/>
</dbReference>
<dbReference type="GO" id="GO:0008239">
    <property type="term" value="F:dipeptidyl-peptidase activity"/>
    <property type="evidence" value="ECO:0007669"/>
    <property type="project" value="TreeGrafter"/>
</dbReference>
<dbReference type="Pfam" id="PF00930">
    <property type="entry name" value="DPPIV_N"/>
    <property type="match status" value="1"/>
</dbReference>
<dbReference type="STRING" id="1393122.SAMN05660895_0270"/>
<name>A0A1I7N0F0_9BACT</name>
<dbReference type="InterPro" id="IPR002469">
    <property type="entry name" value="Peptidase_S9B_N"/>
</dbReference>
<gene>
    <name evidence="4" type="ORF">SAMN05660895_0270</name>
</gene>
<dbReference type="SUPFAM" id="SSF82171">
    <property type="entry name" value="DPP6 N-terminal domain-like"/>
    <property type="match status" value="1"/>
</dbReference>
<evidence type="ECO:0000313" key="4">
    <source>
        <dbReference type="EMBL" id="SFV28157.1"/>
    </source>
</evidence>
<dbReference type="PANTHER" id="PTHR11731:SF193">
    <property type="entry name" value="DIPEPTIDYL PEPTIDASE 9"/>
    <property type="match status" value="1"/>
</dbReference>
<dbReference type="InterPro" id="IPR050278">
    <property type="entry name" value="Serine_Prot_S9B/DPPIV"/>
</dbReference>
<proteinExistence type="predicted"/>
<feature type="chain" id="PRO_5011579191" evidence="1">
    <location>
        <begin position="25"/>
        <end position="761"/>
    </location>
</feature>
<accession>A0A1I7N0F0</accession>
<dbReference type="GO" id="GO:0008236">
    <property type="term" value="F:serine-type peptidase activity"/>
    <property type="evidence" value="ECO:0007669"/>
    <property type="project" value="InterPro"/>
</dbReference>
<evidence type="ECO:0000259" key="3">
    <source>
        <dbReference type="Pfam" id="PF00930"/>
    </source>
</evidence>
<organism evidence="4 5">
    <name type="scientific">Thermoflavifilum thermophilum</name>
    <dbReference type="NCBI Taxonomy" id="1393122"/>
    <lineage>
        <taxon>Bacteria</taxon>
        <taxon>Pseudomonadati</taxon>
        <taxon>Bacteroidota</taxon>
        <taxon>Chitinophagia</taxon>
        <taxon>Chitinophagales</taxon>
        <taxon>Chitinophagaceae</taxon>
        <taxon>Thermoflavifilum</taxon>
    </lineage>
</organism>
<feature type="domain" description="Dipeptidylpeptidase IV N-terminal" evidence="3">
    <location>
        <begin position="118"/>
        <end position="471"/>
    </location>
</feature>
<reference evidence="5" key="1">
    <citation type="submission" date="2016-10" db="EMBL/GenBank/DDBJ databases">
        <authorList>
            <person name="Varghese N."/>
            <person name="Submissions S."/>
        </authorList>
    </citation>
    <scope>NUCLEOTIDE SEQUENCE [LARGE SCALE GENOMIC DNA]</scope>
    <source>
        <strain evidence="5">DSM 14807</strain>
    </source>
</reference>